<organism evidence="1 2">
    <name type="scientific">Prorocentrum cordatum</name>
    <dbReference type="NCBI Taxonomy" id="2364126"/>
    <lineage>
        <taxon>Eukaryota</taxon>
        <taxon>Sar</taxon>
        <taxon>Alveolata</taxon>
        <taxon>Dinophyceae</taxon>
        <taxon>Prorocentrales</taxon>
        <taxon>Prorocentraceae</taxon>
        <taxon>Prorocentrum</taxon>
    </lineage>
</organism>
<proteinExistence type="predicted"/>
<accession>A0ABN9V0C6</accession>
<protein>
    <submittedName>
        <fullName evidence="1">Uncharacterized protein</fullName>
    </submittedName>
</protein>
<evidence type="ECO:0000313" key="2">
    <source>
        <dbReference type="Proteomes" id="UP001189429"/>
    </source>
</evidence>
<evidence type="ECO:0000313" key="1">
    <source>
        <dbReference type="EMBL" id="CAK0866156.1"/>
    </source>
</evidence>
<dbReference type="Proteomes" id="UP001189429">
    <property type="component" value="Unassembled WGS sequence"/>
</dbReference>
<keyword evidence="2" id="KW-1185">Reference proteome</keyword>
<sequence length="393" mass="44132">MGSLPDDNMCIYCDRGHAVTFHIPDATLECGMGTMCDTCCRKASINCIEHIDRKRLARFLAAARVAGRPGDFYDIFPVDGAELGELLARWLVAATATFQNVRSGGRRVPLSPVAEGKVTRSPVTEDGAAVAAPEFDDARGWGGSYVASVIEAAESEREAASLGHGFVDDGHWTQWWGSARDRVLMHARQRTLDAEQRLQEAQPAWHNAVHIEFMHRACVRAPAAQGRMVAAARLAVVDDAMTAAGAEEWETYEFDTYEAARGILATMTNGPHNPVSRYYERQLSLLSRYHQVALLYSDFCASFSQRAVLRTWLALHQRHHPRDLYIHKHQEHLQGLGVARAELWQRAEQVREQDRKQRRLRAMNFVLVPPTSIDCCVSLLPPPKIPWWTDHLE</sequence>
<dbReference type="EMBL" id="CAUYUJ010016512">
    <property type="protein sequence ID" value="CAK0866156.1"/>
    <property type="molecule type" value="Genomic_DNA"/>
</dbReference>
<reference evidence="1" key="1">
    <citation type="submission" date="2023-10" db="EMBL/GenBank/DDBJ databases">
        <authorList>
            <person name="Chen Y."/>
            <person name="Shah S."/>
            <person name="Dougan E. K."/>
            <person name="Thang M."/>
            <person name="Chan C."/>
        </authorList>
    </citation>
    <scope>NUCLEOTIDE SEQUENCE [LARGE SCALE GENOMIC DNA]</scope>
</reference>
<comment type="caution">
    <text evidence="1">The sequence shown here is derived from an EMBL/GenBank/DDBJ whole genome shotgun (WGS) entry which is preliminary data.</text>
</comment>
<feature type="non-terminal residue" evidence="1">
    <location>
        <position position="393"/>
    </location>
</feature>
<name>A0ABN9V0C6_9DINO</name>
<gene>
    <name evidence="1" type="ORF">PCOR1329_LOCUS53426</name>
</gene>